<reference evidence="2" key="1">
    <citation type="submission" date="2023-10" db="EMBL/GenBank/DDBJ databases">
        <authorList>
            <person name="Hackl T."/>
        </authorList>
    </citation>
    <scope>NUCLEOTIDE SEQUENCE</scope>
</reference>
<dbReference type="EMBL" id="CAUWAG010000010">
    <property type="protein sequence ID" value="CAJ2506664.1"/>
    <property type="molecule type" value="Genomic_DNA"/>
</dbReference>
<dbReference type="Proteomes" id="UP001295740">
    <property type="component" value="Unassembled WGS sequence"/>
</dbReference>
<evidence type="ECO:0000313" key="3">
    <source>
        <dbReference type="Proteomes" id="UP001295740"/>
    </source>
</evidence>
<sequence>MAKRAPEALFEPNAPLSYPSDVWSLGTAFWEILGMKFIFSEDETTDQLVAQQIDVLGSYEFPLDWQKH</sequence>
<evidence type="ECO:0000259" key="1">
    <source>
        <dbReference type="PROSITE" id="PS50011"/>
    </source>
</evidence>
<comment type="caution">
    <text evidence="2">The sequence shown here is derived from an EMBL/GenBank/DDBJ whole genome shotgun (WGS) entry which is preliminary data.</text>
</comment>
<dbReference type="SUPFAM" id="SSF56112">
    <property type="entry name" value="Protein kinase-like (PK-like)"/>
    <property type="match status" value="1"/>
</dbReference>
<dbReference type="Gene3D" id="1.10.510.10">
    <property type="entry name" value="Transferase(Phosphotransferase) domain 1"/>
    <property type="match status" value="1"/>
</dbReference>
<organism evidence="2 3">
    <name type="scientific">Anthostomella pinea</name>
    <dbReference type="NCBI Taxonomy" id="933095"/>
    <lineage>
        <taxon>Eukaryota</taxon>
        <taxon>Fungi</taxon>
        <taxon>Dikarya</taxon>
        <taxon>Ascomycota</taxon>
        <taxon>Pezizomycotina</taxon>
        <taxon>Sordariomycetes</taxon>
        <taxon>Xylariomycetidae</taxon>
        <taxon>Xylariales</taxon>
        <taxon>Xylariaceae</taxon>
        <taxon>Anthostomella</taxon>
    </lineage>
</organism>
<accession>A0AAI8VKM1</accession>
<dbReference type="PROSITE" id="PS50011">
    <property type="entry name" value="PROTEIN_KINASE_DOM"/>
    <property type="match status" value="1"/>
</dbReference>
<dbReference type="GO" id="GO:0005524">
    <property type="term" value="F:ATP binding"/>
    <property type="evidence" value="ECO:0007669"/>
    <property type="project" value="InterPro"/>
</dbReference>
<proteinExistence type="predicted"/>
<feature type="domain" description="Protein kinase" evidence="1">
    <location>
        <begin position="1"/>
        <end position="68"/>
    </location>
</feature>
<gene>
    <name evidence="2" type="ORF">KHLLAP_LOCUS7132</name>
</gene>
<protein>
    <submittedName>
        <fullName evidence="2">Uu.00g078500.m01.CDS01</fullName>
    </submittedName>
</protein>
<dbReference type="GO" id="GO:0004672">
    <property type="term" value="F:protein kinase activity"/>
    <property type="evidence" value="ECO:0007669"/>
    <property type="project" value="InterPro"/>
</dbReference>
<dbReference type="AlphaFoldDB" id="A0AAI8VKM1"/>
<dbReference type="InterPro" id="IPR011009">
    <property type="entry name" value="Kinase-like_dom_sf"/>
</dbReference>
<name>A0AAI8VKM1_9PEZI</name>
<keyword evidence="3" id="KW-1185">Reference proteome</keyword>
<dbReference type="InterPro" id="IPR000719">
    <property type="entry name" value="Prot_kinase_dom"/>
</dbReference>
<evidence type="ECO:0000313" key="2">
    <source>
        <dbReference type="EMBL" id="CAJ2506664.1"/>
    </source>
</evidence>